<dbReference type="PANTHER" id="PTHR36302:SF1">
    <property type="entry name" value="COPPER CHAPERONE PCU(A)C"/>
    <property type="match status" value="1"/>
</dbReference>
<dbReference type="InterPro" id="IPR007410">
    <property type="entry name" value="LpqE-like"/>
</dbReference>
<dbReference type="PANTHER" id="PTHR36302">
    <property type="entry name" value="BLR7088 PROTEIN"/>
    <property type="match status" value="1"/>
</dbReference>
<keyword evidence="1" id="KW-0732">Signal</keyword>
<evidence type="ECO:0000313" key="2">
    <source>
        <dbReference type="EMBL" id="PZX21757.1"/>
    </source>
</evidence>
<gene>
    <name evidence="2" type="ORF">C7416_11722</name>
</gene>
<dbReference type="Pfam" id="PF04314">
    <property type="entry name" value="PCuAC"/>
    <property type="match status" value="1"/>
</dbReference>
<proteinExistence type="predicted"/>
<evidence type="ECO:0000313" key="3">
    <source>
        <dbReference type="Proteomes" id="UP000249638"/>
    </source>
</evidence>
<reference evidence="2" key="1">
    <citation type="submission" date="2018-06" db="EMBL/GenBank/DDBJ databases">
        <title>Genomic Encyclopedia of Type Strains, Phase IV (KMG-V): Genome sequencing to study the core and pangenomes of soil and plant-associated prokaryotes.</title>
        <authorList>
            <person name="Whitman W."/>
        </authorList>
    </citation>
    <scope>NUCLEOTIDE SEQUENCE [LARGE SCALE GENOMIC DNA]</scope>
    <source>
        <strain evidence="2">MLR2-44</strain>
    </source>
</reference>
<keyword evidence="3" id="KW-1185">Reference proteome</keyword>
<evidence type="ECO:0008006" key="4">
    <source>
        <dbReference type="Google" id="ProtNLM"/>
    </source>
</evidence>
<comment type="caution">
    <text evidence="2">The sequence shown here is derived from an EMBL/GenBank/DDBJ whole genome shotgun (WGS) entry which is preliminary data.</text>
</comment>
<feature type="chain" id="PRO_5016082617" description="Copper(I)-binding protein" evidence="1">
    <location>
        <begin position="28"/>
        <end position="163"/>
    </location>
</feature>
<dbReference type="EMBL" id="QKZN01000017">
    <property type="protein sequence ID" value="PZX21757.1"/>
    <property type="molecule type" value="Genomic_DNA"/>
</dbReference>
<organism evidence="2 3">
    <name type="scientific">Cupriavidus phytorum</name>
    <dbReference type="NCBI Taxonomy" id="3024399"/>
    <lineage>
        <taxon>Bacteria</taxon>
        <taxon>Pseudomonadati</taxon>
        <taxon>Pseudomonadota</taxon>
        <taxon>Betaproteobacteria</taxon>
        <taxon>Burkholderiales</taxon>
        <taxon>Burkholderiaceae</taxon>
        <taxon>Cupriavidus</taxon>
    </lineage>
</organism>
<accession>A0A2W7NY37</accession>
<dbReference type="Proteomes" id="UP000249638">
    <property type="component" value="Unassembled WGS sequence"/>
</dbReference>
<evidence type="ECO:0000256" key="1">
    <source>
        <dbReference type="SAM" id="SignalP"/>
    </source>
</evidence>
<name>A0A2W7NY37_9BURK</name>
<feature type="signal peptide" evidence="1">
    <location>
        <begin position="1"/>
        <end position="27"/>
    </location>
</feature>
<dbReference type="InterPro" id="IPR036182">
    <property type="entry name" value="PCuAC_sf"/>
</dbReference>
<dbReference type="AlphaFoldDB" id="A0A2W7NY37"/>
<dbReference type="Gene3D" id="2.60.40.1890">
    <property type="entry name" value="PCu(A)C copper chaperone"/>
    <property type="match status" value="1"/>
</dbReference>
<sequence length="163" mass="17209">MQAKFRPATLAASFALAATLASGAALAQVDVSNAWVRGTVPTQTASGAFMVLHAHQDAKLVGVSSPVAAAELHEMKMEGNVMRMRQLKSLDLPRMQNVELKPGGYHVMLMDLKAQLKPGDTVPITLKIEQGGKVVEQKVTAEVRSMVPAAASGGHAGHGDHKH</sequence>
<dbReference type="InterPro" id="IPR058248">
    <property type="entry name" value="Lxx211020-like"/>
</dbReference>
<protein>
    <recommendedName>
        <fullName evidence="4">Copper(I)-binding protein</fullName>
    </recommendedName>
</protein>
<dbReference type="SUPFAM" id="SSF110087">
    <property type="entry name" value="DR1885-like metal-binding protein"/>
    <property type="match status" value="1"/>
</dbReference>